<gene>
    <name evidence="12" type="primary">6051101</name>
    <name evidence="11" type="ORF">CpipJ_CPIJ017288</name>
</gene>
<dbReference type="GO" id="GO:0005743">
    <property type="term" value="C:mitochondrial inner membrane"/>
    <property type="evidence" value="ECO:0007669"/>
    <property type="project" value="UniProtKB-SubCell"/>
</dbReference>
<dbReference type="SUPFAM" id="SSF103506">
    <property type="entry name" value="Mitochondrial carrier"/>
    <property type="match status" value="1"/>
</dbReference>
<accession>B0XD62</accession>
<dbReference type="PANTHER" id="PTHR45678:SF5">
    <property type="entry name" value="AT03939P-RELATED"/>
    <property type="match status" value="1"/>
</dbReference>
<organism>
    <name type="scientific">Culex quinquefasciatus</name>
    <name type="common">Southern house mosquito</name>
    <name type="synonym">Culex pungens</name>
    <dbReference type="NCBI Taxonomy" id="7176"/>
    <lineage>
        <taxon>Eukaryota</taxon>
        <taxon>Metazoa</taxon>
        <taxon>Ecdysozoa</taxon>
        <taxon>Arthropoda</taxon>
        <taxon>Hexapoda</taxon>
        <taxon>Insecta</taxon>
        <taxon>Pterygota</taxon>
        <taxon>Neoptera</taxon>
        <taxon>Endopterygota</taxon>
        <taxon>Diptera</taxon>
        <taxon>Nematocera</taxon>
        <taxon>Culicoidea</taxon>
        <taxon>Culicidae</taxon>
        <taxon>Culicinae</taxon>
        <taxon>Culicini</taxon>
        <taxon>Culex</taxon>
        <taxon>Culex</taxon>
    </lineage>
</organism>
<dbReference type="PROSITE" id="PS50920">
    <property type="entry name" value="SOLCAR"/>
    <property type="match status" value="2"/>
</dbReference>
<dbReference type="VEuPathDB" id="VectorBase:CQUJHB018402"/>
<keyword evidence="7 8" id="KW-0472">Membrane</keyword>
<feature type="repeat" description="Solcar" evidence="8">
    <location>
        <begin position="1"/>
        <end position="50"/>
    </location>
</feature>
<dbReference type="eggNOG" id="KOG0750">
    <property type="taxonomic scope" value="Eukaryota"/>
</dbReference>
<evidence type="ECO:0000256" key="4">
    <source>
        <dbReference type="ARBA" id="ARBA00022792"/>
    </source>
</evidence>
<feature type="transmembrane region" description="Helical" evidence="10">
    <location>
        <begin position="63"/>
        <end position="83"/>
    </location>
</feature>
<dbReference type="STRING" id="7176.B0XD62"/>
<keyword evidence="13" id="KW-1185">Reference proteome</keyword>
<evidence type="ECO:0000256" key="9">
    <source>
        <dbReference type="RuleBase" id="RU000488"/>
    </source>
</evidence>
<keyword evidence="3 8" id="KW-0812">Transmembrane</keyword>
<dbReference type="HOGENOM" id="CLU_015166_3_4_1"/>
<keyword evidence="9" id="KW-0813">Transport</keyword>
<name>B0XD62_CULQU</name>
<keyword evidence="5 10" id="KW-1133">Transmembrane helix</keyword>
<evidence type="ECO:0000256" key="7">
    <source>
        <dbReference type="ARBA" id="ARBA00023136"/>
    </source>
</evidence>
<dbReference type="VEuPathDB" id="VectorBase:CPIJ017288"/>
<evidence type="ECO:0000256" key="2">
    <source>
        <dbReference type="ARBA" id="ARBA00006375"/>
    </source>
</evidence>
<comment type="similarity">
    <text evidence="2 9">Belongs to the mitochondrial carrier (TC 2.A.29) family.</text>
</comment>
<reference evidence="12" key="2">
    <citation type="submission" date="2020-05" db="UniProtKB">
        <authorList>
            <consortium name="EnsemblMetazoa"/>
        </authorList>
    </citation>
    <scope>IDENTIFICATION</scope>
    <source>
        <strain evidence="12">JHB</strain>
    </source>
</reference>
<evidence type="ECO:0000256" key="6">
    <source>
        <dbReference type="ARBA" id="ARBA00023128"/>
    </source>
</evidence>
<dbReference type="GO" id="GO:0005313">
    <property type="term" value="F:L-glutamate transmembrane transporter activity"/>
    <property type="evidence" value="ECO:0007669"/>
    <property type="project" value="TreeGrafter"/>
</dbReference>
<evidence type="ECO:0000256" key="3">
    <source>
        <dbReference type="ARBA" id="ARBA00022692"/>
    </source>
</evidence>
<evidence type="ECO:0000256" key="5">
    <source>
        <dbReference type="ARBA" id="ARBA00022989"/>
    </source>
</evidence>
<feature type="repeat" description="Solcar" evidence="8">
    <location>
        <begin position="63"/>
        <end position="152"/>
    </location>
</feature>
<comment type="subcellular location">
    <subcellularLocation>
        <location evidence="1">Mitochondrion inner membrane</location>
        <topology evidence="1">Multi-pass membrane protein</topology>
    </subcellularLocation>
</comment>
<feature type="non-terminal residue" evidence="11">
    <location>
        <position position="1"/>
    </location>
</feature>
<dbReference type="PANTHER" id="PTHR45678">
    <property type="entry name" value="MITOCHONDRIAL 2-OXODICARBOXYLATE CARRIER 1-RELATED"/>
    <property type="match status" value="1"/>
</dbReference>
<dbReference type="Proteomes" id="UP000002320">
    <property type="component" value="Unassembled WGS sequence"/>
</dbReference>
<dbReference type="Pfam" id="PF00153">
    <property type="entry name" value="Mito_carr"/>
    <property type="match status" value="2"/>
</dbReference>
<dbReference type="OrthoDB" id="2382881at2759"/>
<dbReference type="OMA" id="GPSAFQK"/>
<dbReference type="EnsemblMetazoa" id="CPIJ017288-RA">
    <property type="protein sequence ID" value="CPIJ017288-PA"/>
    <property type="gene ID" value="CPIJ017288"/>
</dbReference>
<dbReference type="EMBL" id="DS232743">
    <property type="protein sequence ID" value="EDS45316.1"/>
    <property type="molecule type" value="Genomic_DNA"/>
</dbReference>
<dbReference type="KEGG" id="cqu:CpipJ_CPIJ017288"/>
<dbReference type="InterPro" id="IPR023395">
    <property type="entry name" value="MCP_dom_sf"/>
</dbReference>
<evidence type="ECO:0000256" key="10">
    <source>
        <dbReference type="SAM" id="Phobius"/>
    </source>
</evidence>
<feature type="transmembrane region" description="Helical" evidence="10">
    <location>
        <begin position="21"/>
        <end position="43"/>
    </location>
</feature>
<dbReference type="GO" id="GO:0043490">
    <property type="term" value="P:malate-aspartate shuttle"/>
    <property type="evidence" value="ECO:0007669"/>
    <property type="project" value="TreeGrafter"/>
</dbReference>
<dbReference type="GO" id="GO:0015183">
    <property type="term" value="F:L-aspartate transmembrane transporter activity"/>
    <property type="evidence" value="ECO:0007669"/>
    <property type="project" value="TreeGrafter"/>
</dbReference>
<dbReference type="Gene3D" id="1.50.40.10">
    <property type="entry name" value="Mitochondrial carrier domain"/>
    <property type="match status" value="1"/>
</dbReference>
<dbReference type="AlphaFoldDB" id="B0XD62"/>
<dbReference type="InterPro" id="IPR018108">
    <property type="entry name" value="MCP_transmembrane"/>
</dbReference>
<evidence type="ECO:0000256" key="8">
    <source>
        <dbReference type="PROSITE-ProRule" id="PRU00282"/>
    </source>
</evidence>
<reference evidence="11" key="1">
    <citation type="submission" date="2007-03" db="EMBL/GenBank/DDBJ databases">
        <title>Annotation of Culex pipiens quinquefasciatus.</title>
        <authorList>
            <consortium name="The Broad Institute Genome Sequencing Platform"/>
            <person name="Atkinson P.W."/>
            <person name="Hemingway J."/>
            <person name="Christensen B.M."/>
            <person name="Higgs S."/>
            <person name="Kodira C."/>
            <person name="Hannick L."/>
            <person name="Megy K."/>
            <person name="O'Leary S."/>
            <person name="Pearson M."/>
            <person name="Haas B.J."/>
            <person name="Mauceli E."/>
            <person name="Wortman J.R."/>
            <person name="Lee N.H."/>
            <person name="Guigo R."/>
            <person name="Stanke M."/>
            <person name="Alvarado L."/>
            <person name="Amedeo P."/>
            <person name="Antoine C.H."/>
            <person name="Arensburger P."/>
            <person name="Bidwell S.L."/>
            <person name="Crawford M."/>
            <person name="Camaro F."/>
            <person name="Devon K."/>
            <person name="Engels R."/>
            <person name="Hammond M."/>
            <person name="Howarth C."/>
            <person name="Koehrsen M."/>
            <person name="Lawson D."/>
            <person name="Montgomery P."/>
            <person name="Nene V."/>
            <person name="Nusbaum C."/>
            <person name="Puiu D."/>
            <person name="Romero-Severson J."/>
            <person name="Severson D.W."/>
            <person name="Shumway M."/>
            <person name="Sisk P."/>
            <person name="Stolte C."/>
            <person name="Zeng Q."/>
            <person name="Eisenstadt E."/>
            <person name="Fraser-Liggett C."/>
            <person name="Strausberg R."/>
            <person name="Galagan J."/>
            <person name="Birren B."/>
            <person name="Collins F.H."/>
        </authorList>
    </citation>
    <scope>NUCLEOTIDE SEQUENCE [LARGE SCALE GENOMIC DNA]</scope>
    <source>
        <strain evidence="11">JHB</strain>
    </source>
</reference>
<dbReference type="InterPro" id="IPR051028">
    <property type="entry name" value="Mito_Solute_Carrier"/>
</dbReference>
<evidence type="ECO:0000313" key="13">
    <source>
        <dbReference type="Proteomes" id="UP000002320"/>
    </source>
</evidence>
<evidence type="ECO:0000313" key="11">
    <source>
        <dbReference type="EMBL" id="EDS45316.1"/>
    </source>
</evidence>
<proteinExistence type="inferred from homology"/>
<keyword evidence="6" id="KW-0496">Mitochondrion</keyword>
<protein>
    <submittedName>
        <fullName evidence="11 12">Mitochondrial solute carrier protein</fullName>
    </submittedName>
</protein>
<evidence type="ECO:0000256" key="1">
    <source>
        <dbReference type="ARBA" id="ARBA00004448"/>
    </source>
</evidence>
<keyword evidence="4" id="KW-0999">Mitochondrion inner membrane</keyword>
<feature type="transmembrane region" description="Helical" evidence="10">
    <location>
        <begin position="128"/>
        <end position="148"/>
    </location>
</feature>
<sequence>VPKTSATKIALELLKSKGIMGLYKGIGATMLRDISFSVVYFPLFATLNDFGPRKIDSSGEAVFWYVWSFLSGCSAGSLAALAVNPFDVIKTRLQALKKIEGETQFNGVADCIRKTLTMEGPQAFFKGGLCRMIVIAPLFGIAQMVYFLGVAETLLGVKQVKT</sequence>
<evidence type="ECO:0000313" key="12">
    <source>
        <dbReference type="EnsemblMetazoa" id="CPIJ017288-PA"/>
    </source>
</evidence>